<sequence>MLATCWGVRRILHCHLRPKSEGSRENPTRASHPIACWIEFRVFLD</sequence>
<evidence type="ECO:0000313" key="1">
    <source>
        <dbReference type="EMBL" id="MBW82312.1"/>
    </source>
</evidence>
<organism evidence="1">
    <name type="scientific">Rhizophora mucronata</name>
    <name type="common">Asiatic mangrove</name>
    <dbReference type="NCBI Taxonomy" id="61149"/>
    <lineage>
        <taxon>Eukaryota</taxon>
        <taxon>Viridiplantae</taxon>
        <taxon>Streptophyta</taxon>
        <taxon>Embryophyta</taxon>
        <taxon>Tracheophyta</taxon>
        <taxon>Spermatophyta</taxon>
        <taxon>Magnoliopsida</taxon>
        <taxon>eudicotyledons</taxon>
        <taxon>Gunneridae</taxon>
        <taxon>Pentapetalae</taxon>
        <taxon>rosids</taxon>
        <taxon>fabids</taxon>
        <taxon>Malpighiales</taxon>
        <taxon>Rhizophoraceae</taxon>
        <taxon>Rhizophora</taxon>
    </lineage>
</organism>
<protein>
    <submittedName>
        <fullName evidence="1">Uncharacterized protein</fullName>
    </submittedName>
</protein>
<accession>A0A2P2IM51</accession>
<reference evidence="1" key="1">
    <citation type="submission" date="2018-02" db="EMBL/GenBank/DDBJ databases">
        <title>Rhizophora mucronata_Transcriptome.</title>
        <authorList>
            <person name="Meera S.P."/>
            <person name="Sreeshan A."/>
            <person name="Augustine A."/>
        </authorList>
    </citation>
    <scope>NUCLEOTIDE SEQUENCE</scope>
    <source>
        <tissue evidence="1">Leaf</tissue>
    </source>
</reference>
<dbReference type="EMBL" id="GGEC01001829">
    <property type="protein sequence ID" value="MBW82312.1"/>
    <property type="molecule type" value="Transcribed_RNA"/>
</dbReference>
<dbReference type="AlphaFoldDB" id="A0A2P2IM51"/>
<name>A0A2P2IM51_RHIMU</name>
<proteinExistence type="predicted"/>